<evidence type="ECO:0000313" key="2">
    <source>
        <dbReference type="EMBL" id="CAH0044826.1"/>
    </source>
</evidence>
<sequence length="278" mass="31672">MSHLSKDILRVVKQLWKGAKGKGALMKQADLAKEDKIVPREENQERGRNDFLMAWKRTVFAPSVAEFEDAPVSATYRNYGVDIPTPKGGFQSKARSYFQTPVPNLLTLAQEASEQREYMTHEYAARAAMEGNRHKTKIWAGEFLRDIQDFVSEKGIDMAYEQYCLAIDRTSGAPVVTARERLSHEVFDAFWYGHRSILMLHKIEQTVDYRPSLRPHPRRAAPRDHLGDLPPNHPIDLNPGRLGIGPSLLVLTGWSLLTLLPRHVMFSGESHRLGYRQP</sequence>
<comment type="caution">
    <text evidence="2">The sequence shown here is derived from an EMBL/GenBank/DDBJ whole genome shotgun (WGS) entry which is preliminary data.</text>
</comment>
<proteinExistence type="predicted"/>
<dbReference type="Proteomes" id="UP000775872">
    <property type="component" value="Unassembled WGS sequence"/>
</dbReference>
<name>A0A9N9W3N8_9HYPO</name>
<organism evidence="2 3">
    <name type="scientific">Clonostachys solani</name>
    <dbReference type="NCBI Taxonomy" id="160281"/>
    <lineage>
        <taxon>Eukaryota</taxon>
        <taxon>Fungi</taxon>
        <taxon>Dikarya</taxon>
        <taxon>Ascomycota</taxon>
        <taxon>Pezizomycotina</taxon>
        <taxon>Sordariomycetes</taxon>
        <taxon>Hypocreomycetidae</taxon>
        <taxon>Hypocreales</taxon>
        <taxon>Bionectriaceae</taxon>
        <taxon>Clonostachys</taxon>
    </lineage>
</organism>
<keyword evidence="3" id="KW-1185">Reference proteome</keyword>
<gene>
    <name evidence="2" type="ORF">CSOL1703_00010565</name>
</gene>
<feature type="region of interest" description="Disordered" evidence="1">
    <location>
        <begin position="212"/>
        <end position="231"/>
    </location>
</feature>
<protein>
    <submittedName>
        <fullName evidence="2">Uncharacterized protein</fullName>
    </submittedName>
</protein>
<evidence type="ECO:0000256" key="1">
    <source>
        <dbReference type="SAM" id="MobiDB-lite"/>
    </source>
</evidence>
<accession>A0A9N9W3N8</accession>
<dbReference type="AlphaFoldDB" id="A0A9N9W3N8"/>
<dbReference type="OrthoDB" id="5149295at2759"/>
<reference evidence="2" key="1">
    <citation type="submission" date="2021-10" db="EMBL/GenBank/DDBJ databases">
        <authorList>
            <person name="Piombo E."/>
        </authorList>
    </citation>
    <scope>NUCLEOTIDE SEQUENCE</scope>
</reference>
<evidence type="ECO:0000313" key="3">
    <source>
        <dbReference type="Proteomes" id="UP000775872"/>
    </source>
</evidence>
<dbReference type="EMBL" id="CABFOC020000007">
    <property type="protein sequence ID" value="CAH0044826.1"/>
    <property type="molecule type" value="Genomic_DNA"/>
</dbReference>